<reference evidence="2" key="1">
    <citation type="journal article" date="2020" name="mSystems">
        <title>Genome- and Community-Level Interaction Insights into Carbon Utilization and Element Cycling Functions of Hydrothermarchaeota in Hydrothermal Sediment.</title>
        <authorList>
            <person name="Zhou Z."/>
            <person name="Liu Y."/>
            <person name="Xu W."/>
            <person name="Pan J."/>
            <person name="Luo Z.H."/>
            <person name="Li M."/>
        </authorList>
    </citation>
    <scope>NUCLEOTIDE SEQUENCE [LARGE SCALE GENOMIC DNA]</scope>
    <source>
        <strain evidence="2">SpSt-97</strain>
    </source>
</reference>
<dbReference type="InterPro" id="IPR056097">
    <property type="entry name" value="DUF7680"/>
</dbReference>
<proteinExistence type="predicted"/>
<dbReference type="Pfam" id="PF24728">
    <property type="entry name" value="DUF7680"/>
    <property type="match status" value="1"/>
</dbReference>
<organism evidence="2">
    <name type="scientific">Geoglobus ahangari</name>
    <dbReference type="NCBI Taxonomy" id="113653"/>
    <lineage>
        <taxon>Archaea</taxon>
        <taxon>Methanobacteriati</taxon>
        <taxon>Methanobacteriota</taxon>
        <taxon>Archaeoglobi</taxon>
        <taxon>Archaeoglobales</taxon>
        <taxon>Archaeoglobaceae</taxon>
        <taxon>Geoglobus</taxon>
    </lineage>
</organism>
<gene>
    <name evidence="2" type="ORF">ENX77_00155</name>
</gene>
<comment type="caution">
    <text evidence="2">The sequence shown here is derived from an EMBL/GenBank/DDBJ whole genome shotgun (WGS) entry which is preliminary data.</text>
</comment>
<accession>A0A7C3YMK0</accession>
<dbReference type="EMBL" id="DTPI01000003">
    <property type="protein sequence ID" value="HGE65546.1"/>
    <property type="molecule type" value="Genomic_DNA"/>
</dbReference>
<evidence type="ECO:0000259" key="1">
    <source>
        <dbReference type="Pfam" id="PF24728"/>
    </source>
</evidence>
<dbReference type="AlphaFoldDB" id="A0A7C3YMK0"/>
<protein>
    <recommendedName>
        <fullName evidence="1">DUF7680 domain-containing protein</fullName>
    </recommendedName>
</protein>
<evidence type="ECO:0000313" key="2">
    <source>
        <dbReference type="EMBL" id="HGE65546.1"/>
    </source>
</evidence>
<sequence>MTYRYVLRIRRLTNKERITVEAWPSRKEIATPTELRKPCFIIGSLSGPRTILVHYIVKELVKKYGALRTRKSLIIRFPDKSVEAIIDAYRLGLLLASLSKAKTDEEAENILRYIEKCTPEEVWFWTSKYLGLIKKATKPEKVIEALAILAK</sequence>
<feature type="domain" description="DUF7680" evidence="1">
    <location>
        <begin position="5"/>
        <end position="148"/>
    </location>
</feature>
<name>A0A7C3YMK0_9EURY</name>